<dbReference type="EMBL" id="LS974202">
    <property type="protein sequence ID" value="SSC12107.1"/>
    <property type="molecule type" value="Genomic_DNA"/>
</dbReference>
<dbReference type="Gene3D" id="3.40.1440.10">
    <property type="entry name" value="GIY-YIG endonuclease"/>
    <property type="match status" value="1"/>
</dbReference>
<proteinExistence type="inferred from homology"/>
<reference evidence="3 4" key="1">
    <citation type="submission" date="2017-01" db="EMBL/GenBank/DDBJ databases">
        <authorList>
            <person name="Erauso G."/>
        </authorList>
    </citation>
    <scope>NUCLEOTIDE SEQUENCE [LARGE SCALE GENOMIC DNA]</scope>
    <source>
        <strain evidence="3">MESINF1</strain>
    </source>
</reference>
<dbReference type="Proteomes" id="UP000250796">
    <property type="component" value="Chromosome MESINF"/>
</dbReference>
<evidence type="ECO:0000256" key="1">
    <source>
        <dbReference type="ARBA" id="ARBA00007435"/>
    </source>
</evidence>
<dbReference type="RefSeq" id="WP_169698500.1">
    <property type="nucleotide sequence ID" value="NZ_LS974202.1"/>
</dbReference>
<protein>
    <submittedName>
        <fullName evidence="3">Putative endonuclease containing a URI domain</fullName>
    </submittedName>
</protein>
<dbReference type="PANTHER" id="PTHR34477">
    <property type="entry name" value="UPF0213 PROTEIN YHBQ"/>
    <property type="match status" value="1"/>
</dbReference>
<evidence type="ECO:0000259" key="2">
    <source>
        <dbReference type="PROSITE" id="PS50164"/>
    </source>
</evidence>
<dbReference type="InterPro" id="IPR050190">
    <property type="entry name" value="UPF0213_domain"/>
</dbReference>
<dbReference type="PANTHER" id="PTHR34477:SF5">
    <property type="entry name" value="BSL5627 PROTEIN"/>
    <property type="match status" value="1"/>
</dbReference>
<dbReference type="Pfam" id="PF01541">
    <property type="entry name" value="GIY-YIG"/>
    <property type="match status" value="1"/>
</dbReference>
<dbReference type="SUPFAM" id="SSF82771">
    <property type="entry name" value="GIY-YIG endonuclease"/>
    <property type="match status" value="1"/>
</dbReference>
<keyword evidence="3" id="KW-0540">Nuclease</keyword>
<dbReference type="GO" id="GO:0004519">
    <property type="term" value="F:endonuclease activity"/>
    <property type="evidence" value="ECO:0007669"/>
    <property type="project" value="UniProtKB-KW"/>
</dbReference>
<dbReference type="CDD" id="cd10448">
    <property type="entry name" value="GIY-YIG_unchar_3"/>
    <property type="match status" value="1"/>
</dbReference>
<keyword evidence="3" id="KW-0378">Hydrolase</keyword>
<sequence length="98" mass="12081">MNSGFVYIMTNPYRTVFYIGVTNNLFRRVQEHKNKTVEGFTNKYNCTIVVYYEFFERISDAIRREKQLKSWKREWKLQLIKERNPDLQDLWEEIKNGY</sequence>
<accession>A0A7Z7PQ60</accession>
<dbReference type="AlphaFoldDB" id="A0A7Z7PQ60"/>
<gene>
    <name evidence="3" type="ORF">MESINF_0658</name>
</gene>
<dbReference type="InterPro" id="IPR000305">
    <property type="entry name" value="GIY-YIG_endonuc"/>
</dbReference>
<feature type="domain" description="GIY-YIG" evidence="2">
    <location>
        <begin position="2"/>
        <end position="78"/>
    </location>
</feature>
<dbReference type="PROSITE" id="PS50164">
    <property type="entry name" value="GIY_YIG"/>
    <property type="match status" value="1"/>
</dbReference>
<evidence type="ECO:0000313" key="3">
    <source>
        <dbReference type="EMBL" id="SSC12107.1"/>
    </source>
</evidence>
<name>A0A7Z7PQ60_9BACT</name>
<comment type="similarity">
    <text evidence="1">Belongs to the UPF0213 family.</text>
</comment>
<evidence type="ECO:0000313" key="4">
    <source>
        <dbReference type="Proteomes" id="UP000250796"/>
    </source>
</evidence>
<dbReference type="KEGG" id="minf:MESINF_0658"/>
<keyword evidence="4" id="KW-1185">Reference proteome</keyword>
<organism evidence="3 4">
    <name type="scientific">Mesotoga infera</name>
    <dbReference type="NCBI Taxonomy" id="1236046"/>
    <lineage>
        <taxon>Bacteria</taxon>
        <taxon>Thermotogati</taxon>
        <taxon>Thermotogota</taxon>
        <taxon>Thermotogae</taxon>
        <taxon>Kosmotogales</taxon>
        <taxon>Kosmotogaceae</taxon>
        <taxon>Mesotoga</taxon>
    </lineage>
</organism>
<dbReference type="InterPro" id="IPR035901">
    <property type="entry name" value="GIY-YIG_endonuc_sf"/>
</dbReference>
<keyword evidence="3" id="KW-0255">Endonuclease</keyword>
<dbReference type="SMART" id="SM00465">
    <property type="entry name" value="GIYc"/>
    <property type="match status" value="1"/>
</dbReference>